<organism evidence="1">
    <name type="scientific">Spodoptera frugiperda</name>
    <name type="common">Fall armyworm</name>
    <dbReference type="NCBI Taxonomy" id="7108"/>
    <lineage>
        <taxon>Eukaryota</taxon>
        <taxon>Metazoa</taxon>
        <taxon>Ecdysozoa</taxon>
        <taxon>Arthropoda</taxon>
        <taxon>Hexapoda</taxon>
        <taxon>Insecta</taxon>
        <taxon>Pterygota</taxon>
        <taxon>Neoptera</taxon>
        <taxon>Endopterygota</taxon>
        <taxon>Lepidoptera</taxon>
        <taxon>Glossata</taxon>
        <taxon>Ditrysia</taxon>
        <taxon>Noctuoidea</taxon>
        <taxon>Noctuidae</taxon>
        <taxon>Amphipyrinae</taxon>
        <taxon>Spodoptera</taxon>
    </lineage>
</organism>
<gene>
    <name evidence="1" type="ORF">SFRICE_023450</name>
</gene>
<name>A0A2H1WDJ0_SPOFR</name>
<proteinExistence type="predicted"/>
<dbReference type="AlphaFoldDB" id="A0A2H1WDJ0"/>
<accession>A0A2H1WDJ0</accession>
<evidence type="ECO:0000313" key="1">
    <source>
        <dbReference type="EMBL" id="SOQ51138.1"/>
    </source>
</evidence>
<protein>
    <submittedName>
        <fullName evidence="1">SFRICE_023450</fullName>
    </submittedName>
</protein>
<dbReference type="EMBL" id="ODYU01007933">
    <property type="protein sequence ID" value="SOQ51138.1"/>
    <property type="molecule type" value="Genomic_DNA"/>
</dbReference>
<sequence>MSPHTRNSSCIVGAFTNIQVHTHITYRPERTICRSYKELLRTIDGSPDGKSPPPMDTRNTRGFTSALSVFWGVVGKLGLERLGRGVIGPPVTSLTQRKRCFKSVFCKVRCINPVKPAHSYRCIAFSHFQPKGSYMGLITQMVKSGYTLYSCITCRNVHLCLPLHDKSVTLLVSYYQDQWAGFQAAPNAVETWDTGVDTGLLQMVGHASVAYPDDFSDAAAIALFSLVVRRDKAT</sequence>
<reference evidence="1" key="1">
    <citation type="submission" date="2016-07" db="EMBL/GenBank/DDBJ databases">
        <authorList>
            <person name="Bretaudeau A."/>
        </authorList>
    </citation>
    <scope>NUCLEOTIDE SEQUENCE</scope>
    <source>
        <strain evidence="1">Rice</strain>
        <tissue evidence="1">Whole body</tissue>
    </source>
</reference>